<keyword evidence="1" id="KW-0812">Transmembrane</keyword>
<name>A0A378I5Y8_9GAMM</name>
<dbReference type="Proteomes" id="UP000255066">
    <property type="component" value="Unassembled WGS sequence"/>
</dbReference>
<feature type="transmembrane region" description="Helical" evidence="1">
    <location>
        <begin position="250"/>
        <end position="268"/>
    </location>
</feature>
<dbReference type="OrthoDB" id="6854275at2"/>
<reference evidence="2 4" key="1">
    <citation type="submission" date="2015-11" db="EMBL/GenBank/DDBJ databases">
        <title>Genomic analysis of 38 Legionella species identifies large and diverse effector repertoires.</title>
        <authorList>
            <person name="Burstein D."/>
            <person name="Amaro F."/>
            <person name="Zusman T."/>
            <person name="Lifshitz Z."/>
            <person name="Cohen O."/>
            <person name="Gilbert J.A."/>
            <person name="Pupko T."/>
            <person name="Shuman H.A."/>
            <person name="Segal G."/>
        </authorList>
    </citation>
    <scope>NUCLEOTIDE SEQUENCE [LARGE SCALE GENOMIC DNA]</scope>
    <source>
        <strain evidence="2 4">CDC#1407-AL-14</strain>
    </source>
</reference>
<evidence type="ECO:0000313" key="2">
    <source>
        <dbReference type="EMBL" id="KTC68742.1"/>
    </source>
</evidence>
<sequence>MSRHLFILNKNTLIRFLWGTSLFFFSFYYIGSLGFGEQIPVNDGLGWDGTIYAEMARLHTKELFNHYNSYLVQRILTPMIIHRIASVAHIDLMVTKNLLSVFLLYNYCLIMGCVYLLFRIGARLNWSSNTKYLCTGLLLFNFAVLKMNTYYPVLTDPSGMFMGMLGAYFYIDRNRLGLWITALLGSFVFPSLIYNFACLFLFAFEGREKPSIRQSNGAIALIVALMVCCWCLHCLFPLPEFASRFTSVDWRLLPLSLMALGAYVFYGLRYSLTPLEMLREFLKNFNVNAALLFVILWVVVKLTINGIASDAPPNMDLNRYIHAAPITAVVEPGISIALHIFYFGLAPVLMLLFWRQINQKAIEFGLGCVLFLLVTVIFSICSESRQIITAFPMFLILLGSVLNRYRISWPVTITLILMNLIFSRFWFSLSKSVSLFFMNIGPWVTHSQYFVIVGFDLVILLIVGFLFRKYVFSEVRSLPYEKQNYSQVVFEIR</sequence>
<feature type="transmembrane region" description="Helical" evidence="1">
    <location>
        <begin position="334"/>
        <end position="354"/>
    </location>
</feature>
<evidence type="ECO:0000313" key="5">
    <source>
        <dbReference type="Proteomes" id="UP000255066"/>
    </source>
</evidence>
<feature type="transmembrane region" description="Helical" evidence="1">
    <location>
        <begin position="409"/>
        <end position="427"/>
    </location>
</feature>
<dbReference type="Proteomes" id="UP000054735">
    <property type="component" value="Unassembled WGS sequence"/>
</dbReference>
<reference evidence="3 5" key="2">
    <citation type="submission" date="2018-06" db="EMBL/GenBank/DDBJ databases">
        <authorList>
            <consortium name="Pathogen Informatics"/>
            <person name="Doyle S."/>
        </authorList>
    </citation>
    <scope>NUCLEOTIDE SEQUENCE [LARGE SCALE GENOMIC DNA]</scope>
    <source>
        <strain evidence="3 5">NCTC12437</strain>
    </source>
</reference>
<dbReference type="EMBL" id="LNXT01000044">
    <property type="protein sequence ID" value="KTC68742.1"/>
    <property type="molecule type" value="Genomic_DNA"/>
</dbReference>
<feature type="transmembrane region" description="Helical" evidence="1">
    <location>
        <begin position="447"/>
        <end position="467"/>
    </location>
</feature>
<dbReference type="RefSeq" id="WP_058524286.1">
    <property type="nucleotide sequence ID" value="NZ_CAAAHV010000020.1"/>
</dbReference>
<feature type="transmembrane region" description="Helical" evidence="1">
    <location>
        <begin position="361"/>
        <end position="380"/>
    </location>
</feature>
<evidence type="ECO:0000256" key="1">
    <source>
        <dbReference type="SAM" id="Phobius"/>
    </source>
</evidence>
<protein>
    <recommendedName>
        <fullName evidence="6">DUF2029 domain-containing protein</fullName>
    </recommendedName>
</protein>
<feature type="transmembrane region" description="Helical" evidence="1">
    <location>
        <begin position="386"/>
        <end position="402"/>
    </location>
</feature>
<organism evidence="3 5">
    <name type="scientific">Legionella birminghamensis</name>
    <dbReference type="NCBI Taxonomy" id="28083"/>
    <lineage>
        <taxon>Bacteria</taxon>
        <taxon>Pseudomonadati</taxon>
        <taxon>Pseudomonadota</taxon>
        <taxon>Gammaproteobacteria</taxon>
        <taxon>Legionellales</taxon>
        <taxon>Legionellaceae</taxon>
        <taxon>Legionella</taxon>
    </lineage>
</organism>
<feature type="transmembrane region" description="Helical" evidence="1">
    <location>
        <begin position="289"/>
        <end position="308"/>
    </location>
</feature>
<keyword evidence="1" id="KW-0472">Membrane</keyword>
<feature type="transmembrane region" description="Helical" evidence="1">
    <location>
        <begin position="12"/>
        <end position="30"/>
    </location>
</feature>
<feature type="transmembrane region" description="Helical" evidence="1">
    <location>
        <begin position="216"/>
        <end position="238"/>
    </location>
</feature>
<feature type="transmembrane region" description="Helical" evidence="1">
    <location>
        <begin position="130"/>
        <end position="151"/>
    </location>
</feature>
<evidence type="ECO:0008006" key="6">
    <source>
        <dbReference type="Google" id="ProtNLM"/>
    </source>
</evidence>
<gene>
    <name evidence="2" type="ORF">Lbir_2275</name>
    <name evidence="3" type="ORF">NCTC12437_00025</name>
</gene>
<keyword evidence="1" id="KW-1133">Transmembrane helix</keyword>
<dbReference type="STRING" id="28083.Lbir_2275"/>
<evidence type="ECO:0000313" key="4">
    <source>
        <dbReference type="Proteomes" id="UP000054735"/>
    </source>
</evidence>
<dbReference type="EMBL" id="UGNW01000001">
    <property type="protein sequence ID" value="STX30272.1"/>
    <property type="molecule type" value="Genomic_DNA"/>
</dbReference>
<keyword evidence="4" id="KW-1185">Reference proteome</keyword>
<accession>A0A378I5Y8</accession>
<dbReference type="AlphaFoldDB" id="A0A378I5Y8"/>
<proteinExistence type="predicted"/>
<feature type="transmembrane region" description="Helical" evidence="1">
    <location>
        <begin position="178"/>
        <end position="204"/>
    </location>
</feature>
<evidence type="ECO:0000313" key="3">
    <source>
        <dbReference type="EMBL" id="STX30272.1"/>
    </source>
</evidence>
<feature type="transmembrane region" description="Helical" evidence="1">
    <location>
        <begin position="98"/>
        <end position="118"/>
    </location>
</feature>